<dbReference type="Proteomes" id="UP001297092">
    <property type="component" value="Unassembled WGS sequence"/>
</dbReference>
<organism evidence="2 3">
    <name type="scientific">Aequorivita echinoideorum</name>
    <dbReference type="NCBI Taxonomy" id="1549647"/>
    <lineage>
        <taxon>Bacteria</taxon>
        <taxon>Pseudomonadati</taxon>
        <taxon>Bacteroidota</taxon>
        <taxon>Flavobacteriia</taxon>
        <taxon>Flavobacteriales</taxon>
        <taxon>Flavobacteriaceae</taxon>
        <taxon>Aequorivita</taxon>
    </lineage>
</organism>
<proteinExistence type="predicted"/>
<keyword evidence="1" id="KW-0812">Transmembrane</keyword>
<feature type="transmembrane region" description="Helical" evidence="1">
    <location>
        <begin position="134"/>
        <end position="152"/>
    </location>
</feature>
<accession>A0ABS5S679</accession>
<name>A0ABS5S679_9FLAO</name>
<evidence type="ECO:0000313" key="2">
    <source>
        <dbReference type="EMBL" id="MBT0607887.1"/>
    </source>
</evidence>
<protein>
    <submittedName>
        <fullName evidence="2">Uncharacterized protein</fullName>
    </submittedName>
</protein>
<keyword evidence="1" id="KW-0472">Membrane</keyword>
<sequence>MHCKLLINAFEKVRTELKKDGVTPSDHRCAKELSAIISKDFIYGEKRLGFYYKEAKNNPEKEVEIPQPQVLLALAKYLGYENYEDFVLKNEKRKEREMKAIDEDALLLANNETKAQNRNRLENSTKGKWNTRNILAIVAVLIVVVTSIYLYTSRQKWMVWKEDHYELSSFDADLFKNGILKLYNEEHYQYLKKIRPSCKTKFFNNDGTERIWYGKNARNDYEYFTALAKHPETGKTLKPITEYIIKKHICQ</sequence>
<dbReference type="RefSeq" id="WP_214112727.1">
    <property type="nucleotide sequence ID" value="NZ_JAHCTB010000002.1"/>
</dbReference>
<keyword evidence="3" id="KW-1185">Reference proteome</keyword>
<evidence type="ECO:0000313" key="3">
    <source>
        <dbReference type="Proteomes" id="UP001297092"/>
    </source>
</evidence>
<reference evidence="2 3" key="1">
    <citation type="submission" date="2021-05" db="EMBL/GenBank/DDBJ databases">
        <title>Aequorivita echinoideorum JCM 30378 genome.</title>
        <authorList>
            <person name="Zhang H."/>
            <person name="Li C."/>
        </authorList>
    </citation>
    <scope>NUCLEOTIDE SEQUENCE [LARGE SCALE GENOMIC DNA]</scope>
    <source>
        <strain evidence="2 3">JCM30378</strain>
    </source>
</reference>
<comment type="caution">
    <text evidence="2">The sequence shown here is derived from an EMBL/GenBank/DDBJ whole genome shotgun (WGS) entry which is preliminary data.</text>
</comment>
<gene>
    <name evidence="2" type="ORF">KIV10_06815</name>
</gene>
<keyword evidence="1" id="KW-1133">Transmembrane helix</keyword>
<evidence type="ECO:0000256" key="1">
    <source>
        <dbReference type="SAM" id="Phobius"/>
    </source>
</evidence>
<dbReference type="EMBL" id="JAHCTB010000002">
    <property type="protein sequence ID" value="MBT0607887.1"/>
    <property type="molecule type" value="Genomic_DNA"/>
</dbReference>